<protein>
    <recommendedName>
        <fullName evidence="4">Rod shape-determining protein MreD</fullName>
    </recommendedName>
</protein>
<keyword evidence="1" id="KW-0812">Transmembrane</keyword>
<feature type="transmembrane region" description="Helical" evidence="1">
    <location>
        <begin position="61"/>
        <end position="84"/>
    </location>
</feature>
<evidence type="ECO:0000313" key="3">
    <source>
        <dbReference type="Proteomes" id="UP000705867"/>
    </source>
</evidence>
<reference evidence="2" key="1">
    <citation type="journal article" date="2021" name="bioRxiv">
        <title>Unraveling nitrogen, sulfur and carbon metabolic pathways and microbial community transcriptional responses to substrate deprivation and toxicity stresses in a bioreactor mimicking anoxic brackish coastal sediment conditions.</title>
        <authorList>
            <person name="Martins P.D."/>
            <person name="Echeveste M.J."/>
            <person name="Arshad A."/>
            <person name="Kurth J."/>
            <person name="Ouboter H."/>
            <person name="Jetten M.S.M."/>
            <person name="Welte C.U."/>
        </authorList>
    </citation>
    <scope>NUCLEOTIDE SEQUENCE</scope>
    <source>
        <strain evidence="2">MAG_39</strain>
    </source>
</reference>
<keyword evidence="1" id="KW-1133">Transmembrane helix</keyword>
<evidence type="ECO:0000313" key="2">
    <source>
        <dbReference type="EMBL" id="MBZ0157109.1"/>
    </source>
</evidence>
<comment type="caution">
    <text evidence="2">The sequence shown here is derived from an EMBL/GenBank/DDBJ whole genome shotgun (WGS) entry which is preliminary data.</text>
</comment>
<dbReference type="AlphaFoldDB" id="A0A953JCM0"/>
<evidence type="ECO:0008006" key="4">
    <source>
        <dbReference type="Google" id="ProtNLM"/>
    </source>
</evidence>
<organism evidence="2 3">
    <name type="scientific">Candidatus Nitrobium versatile</name>
    <dbReference type="NCBI Taxonomy" id="2884831"/>
    <lineage>
        <taxon>Bacteria</taxon>
        <taxon>Pseudomonadati</taxon>
        <taxon>Nitrospirota</taxon>
        <taxon>Nitrospiria</taxon>
        <taxon>Nitrospirales</taxon>
        <taxon>Nitrospiraceae</taxon>
        <taxon>Candidatus Nitrobium</taxon>
    </lineage>
</organism>
<sequence>MKRFLKWISVAVLAILVQAQLSFLSGFFSVSLILVYFFGLRSRLKLSAFEWSGNKVEMKSVLYGALVGLMEDIFTGSIIGPGLLSKGLIGLLTPVAFTDLVFKWTPLWGGIVIVLFTLLDGAVLVGARTYFTGIHIGTMGLLQIFLLRSLVSLPFGILLKP</sequence>
<gene>
    <name evidence="2" type="ORF">K8I29_12965</name>
</gene>
<feature type="transmembrane region" description="Helical" evidence="1">
    <location>
        <begin position="12"/>
        <end position="40"/>
    </location>
</feature>
<dbReference type="Proteomes" id="UP000705867">
    <property type="component" value="Unassembled WGS sequence"/>
</dbReference>
<accession>A0A953JCM0</accession>
<name>A0A953JCM0_9BACT</name>
<keyword evidence="1" id="KW-0472">Membrane</keyword>
<evidence type="ECO:0000256" key="1">
    <source>
        <dbReference type="SAM" id="Phobius"/>
    </source>
</evidence>
<reference evidence="2" key="2">
    <citation type="submission" date="2021-08" db="EMBL/GenBank/DDBJ databases">
        <authorList>
            <person name="Dalcin Martins P."/>
        </authorList>
    </citation>
    <scope>NUCLEOTIDE SEQUENCE</scope>
    <source>
        <strain evidence="2">MAG_39</strain>
    </source>
</reference>
<feature type="transmembrane region" description="Helical" evidence="1">
    <location>
        <begin position="139"/>
        <end position="159"/>
    </location>
</feature>
<dbReference type="EMBL" id="JAIOIV010000105">
    <property type="protein sequence ID" value="MBZ0157109.1"/>
    <property type="molecule type" value="Genomic_DNA"/>
</dbReference>
<proteinExistence type="predicted"/>
<feature type="transmembrane region" description="Helical" evidence="1">
    <location>
        <begin position="104"/>
        <end position="127"/>
    </location>
</feature>